<organism evidence="1 2">
    <name type="scientific">Paxillus rubicundulus Ve08.2h10</name>
    <dbReference type="NCBI Taxonomy" id="930991"/>
    <lineage>
        <taxon>Eukaryota</taxon>
        <taxon>Fungi</taxon>
        <taxon>Dikarya</taxon>
        <taxon>Basidiomycota</taxon>
        <taxon>Agaricomycotina</taxon>
        <taxon>Agaricomycetes</taxon>
        <taxon>Agaricomycetidae</taxon>
        <taxon>Boletales</taxon>
        <taxon>Paxilineae</taxon>
        <taxon>Paxillaceae</taxon>
        <taxon>Paxillus</taxon>
    </lineage>
</organism>
<dbReference type="HOGENOM" id="CLU_2868320_0_0_1"/>
<proteinExistence type="predicted"/>
<reference evidence="1 2" key="1">
    <citation type="submission" date="2014-04" db="EMBL/GenBank/DDBJ databases">
        <authorList>
            <consortium name="DOE Joint Genome Institute"/>
            <person name="Kuo A."/>
            <person name="Kohler A."/>
            <person name="Jargeat P."/>
            <person name="Nagy L.G."/>
            <person name="Floudas D."/>
            <person name="Copeland A."/>
            <person name="Barry K.W."/>
            <person name="Cichocki N."/>
            <person name="Veneault-Fourrey C."/>
            <person name="LaButti K."/>
            <person name="Lindquist E.A."/>
            <person name="Lipzen A."/>
            <person name="Lundell T."/>
            <person name="Morin E."/>
            <person name="Murat C."/>
            <person name="Sun H."/>
            <person name="Tunlid A."/>
            <person name="Henrissat B."/>
            <person name="Grigoriev I.V."/>
            <person name="Hibbett D.S."/>
            <person name="Martin F."/>
            <person name="Nordberg H.P."/>
            <person name="Cantor M.N."/>
            <person name="Hua S.X."/>
        </authorList>
    </citation>
    <scope>NUCLEOTIDE SEQUENCE [LARGE SCALE GENOMIC DNA]</scope>
    <source>
        <strain evidence="1 2">Ve08.2h10</strain>
    </source>
</reference>
<dbReference type="InParanoid" id="A0A0D0EB58"/>
<evidence type="ECO:0000313" key="1">
    <source>
        <dbReference type="EMBL" id="KIL00945.1"/>
    </source>
</evidence>
<dbReference type="Proteomes" id="UP000054538">
    <property type="component" value="Unassembled WGS sequence"/>
</dbReference>
<gene>
    <name evidence="1" type="ORF">PAXRUDRAFT_821155</name>
</gene>
<dbReference type="EMBL" id="KN824824">
    <property type="protein sequence ID" value="KIL00945.1"/>
    <property type="molecule type" value="Genomic_DNA"/>
</dbReference>
<keyword evidence="2" id="KW-1185">Reference proteome</keyword>
<sequence>MAKERGGFNIADFSFLLTLRSTATMPAVPFVFSQRQPLVYETKGIVARKYDIPIVSKLLSLISP</sequence>
<accession>A0A0D0EB58</accession>
<reference evidence="2" key="2">
    <citation type="submission" date="2015-01" db="EMBL/GenBank/DDBJ databases">
        <title>Evolutionary Origins and Diversification of the Mycorrhizal Mutualists.</title>
        <authorList>
            <consortium name="DOE Joint Genome Institute"/>
            <consortium name="Mycorrhizal Genomics Consortium"/>
            <person name="Kohler A."/>
            <person name="Kuo A."/>
            <person name="Nagy L.G."/>
            <person name="Floudas D."/>
            <person name="Copeland A."/>
            <person name="Barry K.W."/>
            <person name="Cichocki N."/>
            <person name="Veneault-Fourrey C."/>
            <person name="LaButti K."/>
            <person name="Lindquist E.A."/>
            <person name="Lipzen A."/>
            <person name="Lundell T."/>
            <person name="Morin E."/>
            <person name="Murat C."/>
            <person name="Riley R."/>
            <person name="Ohm R."/>
            <person name="Sun H."/>
            <person name="Tunlid A."/>
            <person name="Henrissat B."/>
            <person name="Grigoriev I.V."/>
            <person name="Hibbett D.S."/>
            <person name="Martin F."/>
        </authorList>
    </citation>
    <scope>NUCLEOTIDE SEQUENCE [LARGE SCALE GENOMIC DNA]</scope>
    <source>
        <strain evidence="2">Ve08.2h10</strain>
    </source>
</reference>
<protein>
    <submittedName>
        <fullName evidence="1">Uncharacterized protein</fullName>
    </submittedName>
</protein>
<name>A0A0D0EB58_9AGAM</name>
<evidence type="ECO:0000313" key="2">
    <source>
        <dbReference type="Proteomes" id="UP000054538"/>
    </source>
</evidence>
<dbReference type="AlphaFoldDB" id="A0A0D0EB58"/>